<gene>
    <name evidence="2" type="ORF">AAFH96_33355</name>
</gene>
<dbReference type="EMBL" id="JBCGDC010000182">
    <property type="protein sequence ID" value="MFB6397935.1"/>
    <property type="molecule type" value="Genomic_DNA"/>
</dbReference>
<dbReference type="RefSeq" id="WP_375736858.1">
    <property type="nucleotide sequence ID" value="NZ_JBCGDC010000182.1"/>
</dbReference>
<dbReference type="Gene3D" id="2.60.40.10">
    <property type="entry name" value="Immunoglobulins"/>
    <property type="match status" value="1"/>
</dbReference>
<sequence>MTATGVPGLLNGHIDYTITITNKGPSTLSSATVTATLPIPMTATSSDCTTGAGNVTCAVGPLASGASVTRSIRVPVGLLTIGIPYTVTATRTASAPVDLNPNNDSASRSCTVVSSLIILCH</sequence>
<evidence type="ECO:0000313" key="2">
    <source>
        <dbReference type="EMBL" id="MFB6397935.1"/>
    </source>
</evidence>
<keyword evidence="3" id="KW-1185">Reference proteome</keyword>
<accession>A0ABV5D1D4</accession>
<protein>
    <recommendedName>
        <fullName evidence="1">DUF11 domain-containing protein</fullName>
    </recommendedName>
</protein>
<evidence type="ECO:0000313" key="3">
    <source>
        <dbReference type="Proteomes" id="UP001582793"/>
    </source>
</evidence>
<dbReference type="InterPro" id="IPR001434">
    <property type="entry name" value="OmcB-like_DUF11"/>
</dbReference>
<evidence type="ECO:0000259" key="1">
    <source>
        <dbReference type="Pfam" id="PF01345"/>
    </source>
</evidence>
<dbReference type="NCBIfam" id="TIGR01451">
    <property type="entry name" value="B_ant_repeat"/>
    <property type="match status" value="1"/>
</dbReference>
<dbReference type="InterPro" id="IPR047589">
    <property type="entry name" value="DUF11_rpt"/>
</dbReference>
<reference evidence="2 3" key="1">
    <citation type="submission" date="2024-04" db="EMBL/GenBank/DDBJ databases">
        <title>Polymorphospora sp. isolated from Baiyangdian Lake in Xiong'an New Area.</title>
        <authorList>
            <person name="Zhang X."/>
            <person name="Liu J."/>
        </authorList>
    </citation>
    <scope>NUCLEOTIDE SEQUENCE [LARGE SCALE GENOMIC DNA]</scope>
    <source>
        <strain evidence="2 3">2-325</strain>
    </source>
</reference>
<organism evidence="2 3">
    <name type="scientific">Polymorphospora lycopeni</name>
    <dbReference type="NCBI Taxonomy" id="3140240"/>
    <lineage>
        <taxon>Bacteria</taxon>
        <taxon>Bacillati</taxon>
        <taxon>Actinomycetota</taxon>
        <taxon>Actinomycetes</taxon>
        <taxon>Micromonosporales</taxon>
        <taxon>Micromonosporaceae</taxon>
        <taxon>Polymorphospora</taxon>
    </lineage>
</organism>
<name>A0ABV5D1D4_9ACTN</name>
<dbReference type="Pfam" id="PF01345">
    <property type="entry name" value="DUF11"/>
    <property type="match status" value="1"/>
</dbReference>
<feature type="domain" description="DUF11" evidence="1">
    <location>
        <begin position="11"/>
        <end position="108"/>
    </location>
</feature>
<dbReference type="InterPro" id="IPR013783">
    <property type="entry name" value="Ig-like_fold"/>
</dbReference>
<proteinExistence type="predicted"/>
<comment type="caution">
    <text evidence="2">The sequence shown here is derived from an EMBL/GenBank/DDBJ whole genome shotgun (WGS) entry which is preliminary data.</text>
</comment>
<dbReference type="Proteomes" id="UP001582793">
    <property type="component" value="Unassembled WGS sequence"/>
</dbReference>